<protein>
    <submittedName>
        <fullName evidence="1">Uncharacterized protein</fullName>
    </submittedName>
</protein>
<proteinExistence type="predicted"/>
<feature type="non-terminal residue" evidence="1">
    <location>
        <position position="1"/>
    </location>
</feature>
<gene>
    <name evidence="1" type="ORF">HPB47_007713</name>
</gene>
<reference evidence="1 2" key="1">
    <citation type="journal article" date="2020" name="Cell">
        <title>Large-Scale Comparative Analyses of Tick Genomes Elucidate Their Genetic Diversity and Vector Capacities.</title>
        <authorList>
            <consortium name="Tick Genome and Microbiome Consortium (TIGMIC)"/>
            <person name="Jia N."/>
            <person name="Wang J."/>
            <person name="Shi W."/>
            <person name="Du L."/>
            <person name="Sun Y."/>
            <person name="Zhan W."/>
            <person name="Jiang J.F."/>
            <person name="Wang Q."/>
            <person name="Zhang B."/>
            <person name="Ji P."/>
            <person name="Bell-Sakyi L."/>
            <person name="Cui X.M."/>
            <person name="Yuan T.T."/>
            <person name="Jiang B.G."/>
            <person name="Yang W.F."/>
            <person name="Lam T.T."/>
            <person name="Chang Q.C."/>
            <person name="Ding S.J."/>
            <person name="Wang X.J."/>
            <person name="Zhu J.G."/>
            <person name="Ruan X.D."/>
            <person name="Zhao L."/>
            <person name="Wei J.T."/>
            <person name="Ye R.Z."/>
            <person name="Que T.C."/>
            <person name="Du C.H."/>
            <person name="Zhou Y.H."/>
            <person name="Cheng J.X."/>
            <person name="Dai P.F."/>
            <person name="Guo W.B."/>
            <person name="Han X.H."/>
            <person name="Huang E.J."/>
            <person name="Li L.F."/>
            <person name="Wei W."/>
            <person name="Gao Y.C."/>
            <person name="Liu J.Z."/>
            <person name="Shao H.Z."/>
            <person name="Wang X."/>
            <person name="Wang C.C."/>
            <person name="Yang T.C."/>
            <person name="Huo Q.B."/>
            <person name="Li W."/>
            <person name="Chen H.Y."/>
            <person name="Chen S.E."/>
            <person name="Zhou L.G."/>
            <person name="Ni X.B."/>
            <person name="Tian J.H."/>
            <person name="Sheng Y."/>
            <person name="Liu T."/>
            <person name="Pan Y.S."/>
            <person name="Xia L.Y."/>
            <person name="Li J."/>
            <person name="Zhao F."/>
            <person name="Cao W.C."/>
        </authorList>
    </citation>
    <scope>NUCLEOTIDE SEQUENCE [LARGE SCALE GENOMIC DNA]</scope>
    <source>
        <strain evidence="1">Iper-2018</strain>
    </source>
</reference>
<keyword evidence="2" id="KW-1185">Reference proteome</keyword>
<dbReference type="Proteomes" id="UP000805193">
    <property type="component" value="Unassembled WGS sequence"/>
</dbReference>
<sequence>PIGLHADPLSSHELLVSWRVSGPAEYFQVTVSHYDKNVTSIQPEYVYPTRVQATILVDGLVMESSVRSVIVDKLPPSRNCTVKLEACSLGGCGDALTTWAVTRPI</sequence>
<name>A0AC60P755_IXOPE</name>
<organism evidence="1 2">
    <name type="scientific">Ixodes persulcatus</name>
    <name type="common">Taiga tick</name>
    <dbReference type="NCBI Taxonomy" id="34615"/>
    <lineage>
        <taxon>Eukaryota</taxon>
        <taxon>Metazoa</taxon>
        <taxon>Ecdysozoa</taxon>
        <taxon>Arthropoda</taxon>
        <taxon>Chelicerata</taxon>
        <taxon>Arachnida</taxon>
        <taxon>Acari</taxon>
        <taxon>Parasitiformes</taxon>
        <taxon>Ixodida</taxon>
        <taxon>Ixodoidea</taxon>
        <taxon>Ixodidae</taxon>
        <taxon>Ixodinae</taxon>
        <taxon>Ixodes</taxon>
    </lineage>
</organism>
<accession>A0AC60P755</accession>
<dbReference type="EMBL" id="JABSTQ010011107">
    <property type="protein sequence ID" value="KAG0415122.1"/>
    <property type="molecule type" value="Genomic_DNA"/>
</dbReference>
<evidence type="ECO:0000313" key="2">
    <source>
        <dbReference type="Proteomes" id="UP000805193"/>
    </source>
</evidence>
<evidence type="ECO:0000313" key="1">
    <source>
        <dbReference type="EMBL" id="KAG0415122.1"/>
    </source>
</evidence>
<feature type="non-terminal residue" evidence="1">
    <location>
        <position position="105"/>
    </location>
</feature>
<comment type="caution">
    <text evidence="1">The sequence shown here is derived from an EMBL/GenBank/DDBJ whole genome shotgun (WGS) entry which is preliminary data.</text>
</comment>